<sequence length="155" mass="17532">MEIRQRLFHTRLNDSFSRMSLSPKADENVNDTIAKSKFLIDELLIPGTSKACSSPAEDVLESETDDCKSDSEEQSVNMNELEQARMLMDFVNAQNLKLVSMSAFPFPPSLPLNQLMMQMQSGLFLPPPPSPQLPFLSLAHLQQMMSMQQLQLQQQ</sequence>
<dbReference type="EnsemblMetazoa" id="PPA10610.1">
    <property type="protein sequence ID" value="PPA10610.1"/>
    <property type="gene ID" value="WBGene00100164"/>
</dbReference>
<organism evidence="1 2">
    <name type="scientific">Pristionchus pacificus</name>
    <name type="common">Parasitic nematode worm</name>
    <dbReference type="NCBI Taxonomy" id="54126"/>
    <lineage>
        <taxon>Eukaryota</taxon>
        <taxon>Metazoa</taxon>
        <taxon>Ecdysozoa</taxon>
        <taxon>Nematoda</taxon>
        <taxon>Chromadorea</taxon>
        <taxon>Rhabditida</taxon>
        <taxon>Rhabditina</taxon>
        <taxon>Diplogasteromorpha</taxon>
        <taxon>Diplogasteroidea</taxon>
        <taxon>Neodiplogasteridae</taxon>
        <taxon>Pristionchus</taxon>
    </lineage>
</organism>
<reference evidence="1" key="2">
    <citation type="submission" date="2022-06" db="UniProtKB">
        <authorList>
            <consortium name="EnsemblMetazoa"/>
        </authorList>
    </citation>
    <scope>IDENTIFICATION</scope>
    <source>
        <strain evidence="1">PS312</strain>
    </source>
</reference>
<evidence type="ECO:0000313" key="1">
    <source>
        <dbReference type="EnsemblMetazoa" id="PPA10610.1"/>
    </source>
</evidence>
<gene>
    <name evidence="1" type="primary">WBGene00100164</name>
</gene>
<keyword evidence="2" id="KW-1185">Reference proteome</keyword>
<evidence type="ECO:0000313" key="2">
    <source>
        <dbReference type="Proteomes" id="UP000005239"/>
    </source>
</evidence>
<reference evidence="2" key="1">
    <citation type="journal article" date="2008" name="Nat. Genet.">
        <title>The Pristionchus pacificus genome provides a unique perspective on nematode lifestyle and parasitism.</title>
        <authorList>
            <person name="Dieterich C."/>
            <person name="Clifton S.W."/>
            <person name="Schuster L.N."/>
            <person name="Chinwalla A."/>
            <person name="Delehaunty K."/>
            <person name="Dinkelacker I."/>
            <person name="Fulton L."/>
            <person name="Fulton R."/>
            <person name="Godfrey J."/>
            <person name="Minx P."/>
            <person name="Mitreva M."/>
            <person name="Roeseler W."/>
            <person name="Tian H."/>
            <person name="Witte H."/>
            <person name="Yang S.P."/>
            <person name="Wilson R.K."/>
            <person name="Sommer R.J."/>
        </authorList>
    </citation>
    <scope>NUCLEOTIDE SEQUENCE [LARGE SCALE GENOMIC DNA]</scope>
    <source>
        <strain evidence="2">PS312</strain>
    </source>
</reference>
<name>A0A2A6BLZ3_PRIPA</name>
<accession>A0A2A6BLZ3</accession>
<dbReference type="AlphaFoldDB" id="A0A2A6BLZ3"/>
<dbReference type="Proteomes" id="UP000005239">
    <property type="component" value="Unassembled WGS sequence"/>
</dbReference>
<accession>A0A8R1UBD4</accession>
<protein>
    <submittedName>
        <fullName evidence="1">Uncharacterized protein</fullName>
    </submittedName>
</protein>
<proteinExistence type="predicted"/>